<sequence>MTNKENDLKKEAADEAQVEDAGETRRSPVFLRMKKLIEKIGLSRSTIYNKLNEKSPSYDPAFPKQRRIGLGAVGWDEAEVEAWMQQCVRKREDL</sequence>
<accession>A0A1I2ZL55</accession>
<protein>
    <submittedName>
        <fullName evidence="2">Transcriptional regulator, AlpA family</fullName>
    </submittedName>
</protein>
<dbReference type="InterPro" id="IPR010260">
    <property type="entry name" value="AlpA"/>
</dbReference>
<proteinExistence type="predicted"/>
<dbReference type="PANTHER" id="PTHR36154:SF1">
    <property type="entry name" value="DNA-BINDING TRANSCRIPTIONAL ACTIVATOR ALPA"/>
    <property type="match status" value="1"/>
</dbReference>
<evidence type="ECO:0000313" key="3">
    <source>
        <dbReference type="Proteomes" id="UP000199040"/>
    </source>
</evidence>
<dbReference type="InterPro" id="IPR052931">
    <property type="entry name" value="Prophage_regulatory_activator"/>
</dbReference>
<name>A0A1I2ZL55_9GAMM</name>
<dbReference type="RefSeq" id="WP_092844112.1">
    <property type="nucleotide sequence ID" value="NZ_FOPY01000003.1"/>
</dbReference>
<reference evidence="2 3" key="1">
    <citation type="submission" date="2016-10" db="EMBL/GenBank/DDBJ databases">
        <authorList>
            <person name="de Groot N.N."/>
        </authorList>
    </citation>
    <scope>NUCLEOTIDE SEQUENCE [LARGE SCALE GENOMIC DNA]</scope>
    <source>
        <strain evidence="2 3">CGMCC 1.6848</strain>
    </source>
</reference>
<feature type="compositionally biased region" description="Basic and acidic residues" evidence="1">
    <location>
        <begin position="1"/>
        <end position="13"/>
    </location>
</feature>
<dbReference type="STRING" id="442341.SAMN04487959_103195"/>
<dbReference type="Proteomes" id="UP000199040">
    <property type="component" value="Unassembled WGS sequence"/>
</dbReference>
<dbReference type="Pfam" id="PF05930">
    <property type="entry name" value="Phage_AlpA"/>
    <property type="match status" value="1"/>
</dbReference>
<gene>
    <name evidence="2" type="ORF">SAMN04487959_103195</name>
</gene>
<evidence type="ECO:0000256" key="1">
    <source>
        <dbReference type="SAM" id="MobiDB-lite"/>
    </source>
</evidence>
<dbReference type="EMBL" id="FOPY01000003">
    <property type="protein sequence ID" value="SFH38450.1"/>
    <property type="molecule type" value="Genomic_DNA"/>
</dbReference>
<dbReference type="AlphaFoldDB" id="A0A1I2ZL55"/>
<feature type="region of interest" description="Disordered" evidence="1">
    <location>
        <begin position="1"/>
        <end position="24"/>
    </location>
</feature>
<organism evidence="2 3">
    <name type="scientific">Modicisalibacter xianhensis</name>
    <dbReference type="NCBI Taxonomy" id="442341"/>
    <lineage>
        <taxon>Bacteria</taxon>
        <taxon>Pseudomonadati</taxon>
        <taxon>Pseudomonadota</taxon>
        <taxon>Gammaproteobacteria</taxon>
        <taxon>Oceanospirillales</taxon>
        <taxon>Halomonadaceae</taxon>
        <taxon>Modicisalibacter</taxon>
    </lineage>
</organism>
<dbReference type="Gene3D" id="1.10.238.160">
    <property type="match status" value="1"/>
</dbReference>
<keyword evidence="3" id="KW-1185">Reference proteome</keyword>
<evidence type="ECO:0000313" key="2">
    <source>
        <dbReference type="EMBL" id="SFH38450.1"/>
    </source>
</evidence>
<dbReference type="PANTHER" id="PTHR36154">
    <property type="entry name" value="DNA-BINDING TRANSCRIPTIONAL ACTIVATOR ALPA"/>
    <property type="match status" value="1"/>
</dbReference>